<dbReference type="EMBL" id="JBHRYD010000010">
    <property type="protein sequence ID" value="MFC3705572.1"/>
    <property type="molecule type" value="Genomic_DNA"/>
</dbReference>
<evidence type="ECO:0000313" key="1">
    <source>
        <dbReference type="EMBL" id="MFC3705572.1"/>
    </source>
</evidence>
<sequence length="49" mass="5042">MLRASATEIPALGAKARLHHAAATIKAAQPIDHDTLLITIGADAPMLIA</sequence>
<protein>
    <submittedName>
        <fullName evidence="1">Uncharacterized protein</fullName>
    </submittedName>
</protein>
<dbReference type="RefSeq" id="WP_380097432.1">
    <property type="nucleotide sequence ID" value="NZ_JBHRYD010000010.1"/>
</dbReference>
<reference evidence="2" key="1">
    <citation type="journal article" date="2019" name="Int. J. Syst. Evol. Microbiol.">
        <title>The Global Catalogue of Microorganisms (GCM) 10K type strain sequencing project: providing services to taxonomists for standard genome sequencing and annotation.</title>
        <authorList>
            <consortium name="The Broad Institute Genomics Platform"/>
            <consortium name="The Broad Institute Genome Sequencing Center for Infectious Disease"/>
            <person name="Wu L."/>
            <person name="Ma J."/>
        </authorList>
    </citation>
    <scope>NUCLEOTIDE SEQUENCE [LARGE SCALE GENOMIC DNA]</scope>
    <source>
        <strain evidence="2">KCTC 42281</strain>
    </source>
</reference>
<gene>
    <name evidence="1" type="ORF">ACFOOL_12465</name>
</gene>
<evidence type="ECO:0000313" key="2">
    <source>
        <dbReference type="Proteomes" id="UP001595613"/>
    </source>
</evidence>
<proteinExistence type="predicted"/>
<accession>A0ABV7X2N0</accession>
<organism evidence="1 2">
    <name type="scientific">Devosia honganensis</name>
    <dbReference type="NCBI Taxonomy" id="1610527"/>
    <lineage>
        <taxon>Bacteria</taxon>
        <taxon>Pseudomonadati</taxon>
        <taxon>Pseudomonadota</taxon>
        <taxon>Alphaproteobacteria</taxon>
        <taxon>Hyphomicrobiales</taxon>
        <taxon>Devosiaceae</taxon>
        <taxon>Devosia</taxon>
    </lineage>
</organism>
<name>A0ABV7X2N0_9HYPH</name>
<dbReference type="Proteomes" id="UP001595613">
    <property type="component" value="Unassembled WGS sequence"/>
</dbReference>
<comment type="caution">
    <text evidence="1">The sequence shown here is derived from an EMBL/GenBank/DDBJ whole genome shotgun (WGS) entry which is preliminary data.</text>
</comment>
<keyword evidence="2" id="KW-1185">Reference proteome</keyword>